<keyword evidence="3" id="KW-1185">Reference proteome</keyword>
<dbReference type="RefSeq" id="WP_336132332.1">
    <property type="nucleotide sequence ID" value="NZ_JBANDL010000002.1"/>
</dbReference>
<proteinExistence type="predicted"/>
<evidence type="ECO:0008006" key="4">
    <source>
        <dbReference type="Google" id="ProtNLM"/>
    </source>
</evidence>
<accession>A0ABU8D5A8</accession>
<dbReference type="EMBL" id="JBANDL010000002">
    <property type="protein sequence ID" value="MEI2456195.1"/>
    <property type="molecule type" value="Genomic_DNA"/>
</dbReference>
<keyword evidence="1" id="KW-0732">Signal</keyword>
<feature type="signal peptide" evidence="1">
    <location>
        <begin position="1"/>
        <end position="22"/>
    </location>
</feature>
<organism evidence="2 3">
    <name type="scientific">Lysobacter firmicutimachus</name>
    <dbReference type="NCBI Taxonomy" id="1792846"/>
    <lineage>
        <taxon>Bacteria</taxon>
        <taxon>Pseudomonadati</taxon>
        <taxon>Pseudomonadota</taxon>
        <taxon>Gammaproteobacteria</taxon>
        <taxon>Lysobacterales</taxon>
        <taxon>Lysobacteraceae</taxon>
        <taxon>Lysobacter</taxon>
    </lineage>
</organism>
<dbReference type="Proteomes" id="UP001387215">
    <property type="component" value="Unassembled WGS sequence"/>
</dbReference>
<sequence length="180" mass="20096">MRLPIRLLVPALLALSVVGCSCQRQTDDRAAATTPAPARPQDDAAARAAAEAAQRAQAQNQQRVEAMTEAVNTLHLYLQQLSSGKRELAEKHWAYGRQPRGNEEAGLHQIEQFSGMRIENDTPEPLDQESVPESLEIPVELRVSLPGGENRRYTGWYRMRRDPVDRSWKLTATSLSVALR</sequence>
<dbReference type="PROSITE" id="PS51257">
    <property type="entry name" value="PROKAR_LIPOPROTEIN"/>
    <property type="match status" value="1"/>
</dbReference>
<evidence type="ECO:0000256" key="1">
    <source>
        <dbReference type="SAM" id="SignalP"/>
    </source>
</evidence>
<name>A0ABU8D5A8_9GAMM</name>
<reference evidence="2 3" key="1">
    <citation type="submission" date="2024-02" db="EMBL/GenBank/DDBJ databases">
        <title>Lysobacter Genome Sequencing and Mining.</title>
        <authorList>
            <person name="Bierman J."/>
            <person name="Walker M.C."/>
        </authorList>
    </citation>
    <scope>NUCLEOTIDE SEQUENCE [LARGE SCALE GENOMIC DNA]</scope>
    <source>
        <strain evidence="2 3">PB6250</strain>
    </source>
</reference>
<feature type="chain" id="PRO_5046198227" description="Lipoprotein" evidence="1">
    <location>
        <begin position="23"/>
        <end position="180"/>
    </location>
</feature>
<evidence type="ECO:0000313" key="2">
    <source>
        <dbReference type="EMBL" id="MEI2456195.1"/>
    </source>
</evidence>
<gene>
    <name evidence="2" type="ORF">V2J18_16140</name>
</gene>
<evidence type="ECO:0000313" key="3">
    <source>
        <dbReference type="Proteomes" id="UP001387215"/>
    </source>
</evidence>
<protein>
    <recommendedName>
        <fullName evidence="4">Lipoprotein</fullName>
    </recommendedName>
</protein>
<comment type="caution">
    <text evidence="2">The sequence shown here is derived from an EMBL/GenBank/DDBJ whole genome shotgun (WGS) entry which is preliminary data.</text>
</comment>